<dbReference type="Gene3D" id="3.20.20.30">
    <property type="entry name" value="Luciferase-like domain"/>
    <property type="match status" value="1"/>
</dbReference>
<dbReference type="NCBIfam" id="TIGR03557">
    <property type="entry name" value="F420_G6P_family"/>
    <property type="match status" value="1"/>
</dbReference>
<keyword evidence="4" id="KW-1185">Reference proteome</keyword>
<dbReference type="RefSeq" id="WP_105715613.1">
    <property type="nucleotide sequence ID" value="NZ_PVBQ01000002.1"/>
</dbReference>
<dbReference type="EMBL" id="PVBQ01000002">
    <property type="protein sequence ID" value="PRD49047.1"/>
    <property type="molecule type" value="Genomic_DNA"/>
</dbReference>
<gene>
    <name evidence="3" type="ORF">C5745_02445</name>
</gene>
<sequence>MQIGFHASHEQFSPKHLLELVKLAERAGFDAVLSSDHFHPWSNAQGESGFAWSWLGAAMQATQLPFAIVNAPGQRYHPAIIAQAVATLDNLFPERFYIAVGSGQALNEAIIGAQWPVKEARNARLKEAVDIMRELWRGDYVTRNGLIRIERAKLFTRPQATPVVYGAALTERTAQWLADWADGMITISQPMEQLEKMVAAFRKGSVAKPMALKVQVSYATSEENALYGAWEQWKNNIFPSELLAEISTPDQFDALGTVVRKEDLKQHVIISNDPMVYVQKINAFSEMGFEKIYIHNVNSEQELFIDFFGEQVLPHLKK</sequence>
<comment type="caution">
    <text evidence="3">The sequence shown here is derived from an EMBL/GenBank/DDBJ whole genome shotgun (WGS) entry which is preliminary data.</text>
</comment>
<dbReference type="SUPFAM" id="SSF51679">
    <property type="entry name" value="Bacterial luciferase-like"/>
    <property type="match status" value="1"/>
</dbReference>
<dbReference type="InterPro" id="IPR036661">
    <property type="entry name" value="Luciferase-like_sf"/>
</dbReference>
<dbReference type="PANTHER" id="PTHR43244:SF1">
    <property type="entry name" value="5,10-METHYLENETETRAHYDROMETHANOPTERIN REDUCTASE"/>
    <property type="match status" value="1"/>
</dbReference>
<dbReference type="CDD" id="cd01097">
    <property type="entry name" value="Tetrahydromethanopterin_reductase"/>
    <property type="match status" value="1"/>
</dbReference>
<accession>A0A2S9J8H2</accession>
<organism evidence="3 4">
    <name type="scientific">Sphingobacterium haloxyli</name>
    <dbReference type="NCBI Taxonomy" id="2100533"/>
    <lineage>
        <taxon>Bacteria</taxon>
        <taxon>Pseudomonadati</taxon>
        <taxon>Bacteroidota</taxon>
        <taxon>Sphingobacteriia</taxon>
        <taxon>Sphingobacteriales</taxon>
        <taxon>Sphingobacteriaceae</taxon>
        <taxon>Sphingobacterium</taxon>
    </lineage>
</organism>
<proteinExistence type="predicted"/>
<name>A0A2S9J8H2_9SPHI</name>
<evidence type="ECO:0000256" key="1">
    <source>
        <dbReference type="ARBA" id="ARBA00023002"/>
    </source>
</evidence>
<dbReference type="GO" id="GO:0016705">
    <property type="term" value="F:oxidoreductase activity, acting on paired donors, with incorporation or reduction of molecular oxygen"/>
    <property type="evidence" value="ECO:0007669"/>
    <property type="project" value="InterPro"/>
</dbReference>
<reference evidence="3 4" key="1">
    <citation type="submission" date="2018-02" db="EMBL/GenBank/DDBJ databases">
        <title>The draft genome of Sphingobacterium sp. 5JN-11.</title>
        <authorList>
            <person name="Liu L."/>
            <person name="Li L."/>
            <person name="Liang L."/>
            <person name="Zhang X."/>
            <person name="Wang T."/>
        </authorList>
    </citation>
    <scope>NUCLEOTIDE SEQUENCE [LARGE SCALE GENOMIC DNA]</scope>
    <source>
        <strain evidence="3 4">5JN-11</strain>
    </source>
</reference>
<dbReference type="PANTHER" id="PTHR43244">
    <property type="match status" value="1"/>
</dbReference>
<dbReference type="InterPro" id="IPR019945">
    <property type="entry name" value="F420_G6P_DH-rel"/>
</dbReference>
<protein>
    <submittedName>
        <fullName evidence="3">LLM class F420-dependent oxidoreductase</fullName>
    </submittedName>
</protein>
<dbReference type="Proteomes" id="UP000239711">
    <property type="component" value="Unassembled WGS sequence"/>
</dbReference>
<dbReference type="OrthoDB" id="180193at2"/>
<keyword evidence="1" id="KW-0560">Oxidoreductase</keyword>
<evidence type="ECO:0000313" key="3">
    <source>
        <dbReference type="EMBL" id="PRD49047.1"/>
    </source>
</evidence>
<dbReference type="NCBIfam" id="TIGR03885">
    <property type="entry name" value="flavin_revert"/>
    <property type="match status" value="1"/>
</dbReference>
<evidence type="ECO:0000259" key="2">
    <source>
        <dbReference type="Pfam" id="PF00296"/>
    </source>
</evidence>
<dbReference type="InterPro" id="IPR050564">
    <property type="entry name" value="F420-G6PD/mer"/>
</dbReference>
<dbReference type="InterPro" id="IPR023907">
    <property type="entry name" value="Non-F420_Flavin_OxRdtase"/>
</dbReference>
<feature type="domain" description="Luciferase-like" evidence="2">
    <location>
        <begin position="7"/>
        <end position="233"/>
    </location>
</feature>
<dbReference type="InterPro" id="IPR011251">
    <property type="entry name" value="Luciferase-like_dom"/>
</dbReference>
<evidence type="ECO:0000313" key="4">
    <source>
        <dbReference type="Proteomes" id="UP000239711"/>
    </source>
</evidence>
<dbReference type="Pfam" id="PF00296">
    <property type="entry name" value="Bac_luciferase"/>
    <property type="match status" value="1"/>
</dbReference>
<dbReference type="AlphaFoldDB" id="A0A2S9J8H2"/>